<keyword evidence="1" id="KW-0812">Transmembrane</keyword>
<reference evidence="2" key="1">
    <citation type="submission" date="2012-04" db="EMBL/GenBank/DDBJ databases">
        <title>The Genome Sequence of Loa loa.</title>
        <authorList>
            <consortium name="The Broad Institute Genome Sequencing Platform"/>
            <consortium name="Broad Institute Genome Sequencing Center for Infectious Disease"/>
            <person name="Nutman T.B."/>
            <person name="Fink D.L."/>
            <person name="Russ C."/>
            <person name="Young S."/>
            <person name="Zeng Q."/>
            <person name="Gargeya S."/>
            <person name="Alvarado L."/>
            <person name="Berlin A."/>
            <person name="Chapman S.B."/>
            <person name="Chen Z."/>
            <person name="Freedman E."/>
            <person name="Gellesch M."/>
            <person name="Goldberg J."/>
            <person name="Griggs A."/>
            <person name="Gujja S."/>
            <person name="Heilman E.R."/>
            <person name="Heiman D."/>
            <person name="Howarth C."/>
            <person name="Mehta T."/>
            <person name="Neiman D."/>
            <person name="Pearson M."/>
            <person name="Roberts A."/>
            <person name="Saif S."/>
            <person name="Shea T."/>
            <person name="Shenoy N."/>
            <person name="Sisk P."/>
            <person name="Stolte C."/>
            <person name="Sykes S."/>
            <person name="White J."/>
            <person name="Yandava C."/>
            <person name="Haas B."/>
            <person name="Henn M.R."/>
            <person name="Nusbaum C."/>
            <person name="Birren B."/>
        </authorList>
    </citation>
    <scope>NUCLEOTIDE SEQUENCE [LARGE SCALE GENOMIC DNA]</scope>
</reference>
<sequence length="135" mass="15292">MVIQSLLYKVNIVIQSLLYMVNIVIQSLLYSVNTMIQLVICNDNTLIYKILIYSPCVTTVNVNYLVCIGDELVKAGHNFVVYLPNVNPNVKTNGSKLAKLINEKPNLSPVTSIEHIFHNVSSMETYSFWEILKVN</sequence>
<dbReference type="GeneID" id="9945035"/>
<feature type="transmembrane region" description="Helical" evidence="1">
    <location>
        <begin position="12"/>
        <end position="32"/>
    </location>
</feature>
<name>A0A1S0TV82_LOALO</name>
<dbReference type="AlphaFoldDB" id="A0A1S0TV82"/>
<dbReference type="RefSeq" id="XP_003143196.1">
    <property type="nucleotide sequence ID" value="XM_003143148.1"/>
</dbReference>
<protein>
    <submittedName>
        <fullName evidence="2">Uncharacterized protein</fullName>
    </submittedName>
</protein>
<evidence type="ECO:0000313" key="2">
    <source>
        <dbReference type="EMBL" id="EFO20876.1"/>
    </source>
</evidence>
<dbReference type="EMBL" id="JH712475">
    <property type="protein sequence ID" value="EFO20876.1"/>
    <property type="molecule type" value="Genomic_DNA"/>
</dbReference>
<organism evidence="2">
    <name type="scientific">Loa loa</name>
    <name type="common">Eye worm</name>
    <name type="synonym">Filaria loa</name>
    <dbReference type="NCBI Taxonomy" id="7209"/>
    <lineage>
        <taxon>Eukaryota</taxon>
        <taxon>Metazoa</taxon>
        <taxon>Ecdysozoa</taxon>
        <taxon>Nematoda</taxon>
        <taxon>Chromadorea</taxon>
        <taxon>Rhabditida</taxon>
        <taxon>Spirurina</taxon>
        <taxon>Spiruromorpha</taxon>
        <taxon>Filarioidea</taxon>
        <taxon>Onchocercidae</taxon>
        <taxon>Loa</taxon>
    </lineage>
</organism>
<gene>
    <name evidence="2" type="ORF">LOAG_07615</name>
</gene>
<dbReference type="OrthoDB" id="5865374at2759"/>
<proteinExistence type="predicted"/>
<keyword evidence="1" id="KW-1133">Transmembrane helix</keyword>
<dbReference type="CTD" id="9945035"/>
<evidence type="ECO:0000256" key="1">
    <source>
        <dbReference type="SAM" id="Phobius"/>
    </source>
</evidence>
<dbReference type="KEGG" id="loa:LOAG_07615"/>
<accession>A0A1S0TV82</accession>
<dbReference type="InParanoid" id="A0A1S0TV82"/>
<keyword evidence="1" id="KW-0472">Membrane</keyword>